<evidence type="ECO:0000256" key="1">
    <source>
        <dbReference type="ARBA" id="ARBA00022737"/>
    </source>
</evidence>
<organism evidence="8 9">
    <name type="scientific">Ziziphus jujuba var. spinosa</name>
    <dbReference type="NCBI Taxonomy" id="714518"/>
    <lineage>
        <taxon>Eukaryota</taxon>
        <taxon>Viridiplantae</taxon>
        <taxon>Streptophyta</taxon>
        <taxon>Embryophyta</taxon>
        <taxon>Tracheophyta</taxon>
        <taxon>Spermatophyta</taxon>
        <taxon>Magnoliopsida</taxon>
        <taxon>eudicotyledons</taxon>
        <taxon>Gunneridae</taxon>
        <taxon>Pentapetalae</taxon>
        <taxon>rosids</taxon>
        <taxon>fabids</taxon>
        <taxon>Rosales</taxon>
        <taxon>Rhamnaceae</taxon>
        <taxon>Paliureae</taxon>
        <taxon>Ziziphus</taxon>
    </lineage>
</organism>
<dbReference type="Gene3D" id="1.20.5.4130">
    <property type="match status" value="1"/>
</dbReference>
<evidence type="ECO:0000256" key="3">
    <source>
        <dbReference type="ARBA" id="ARBA00022821"/>
    </source>
</evidence>
<sequence>MADSVVTSFMENLRRLVSIQEGNNWLLEANDQVKKLKDELNFIDDFLRASKNKRNENDEVEDAVDQITEAVLGAEDVLENYLAKLLKHSKWNLMVKVRDSSGLIRVLQDVTKKIRNVNNLINDIYGNTNKYGIVKAEEHEDEEHSPPRRRRNGDNDDDDGAAPSFQHDTTCLIPISEEMYGASTYQGLKDELHNYLNSKKYLIVLDNVWTTNILHEFLTKKKVGNSSVKKCFEKMNVLRNWKLSEGNLQRVARDYQFLSLP</sequence>
<name>A0A978VL47_ZIZJJ</name>
<reference evidence="8" key="1">
    <citation type="journal article" date="2021" name="Front. Plant Sci.">
        <title>Chromosome-Scale Genome Assembly for Chinese Sour Jujube and Insights Into Its Genome Evolution and Domestication Signature.</title>
        <authorList>
            <person name="Shen L.-Y."/>
            <person name="Luo H."/>
            <person name="Wang X.-L."/>
            <person name="Wang X.-M."/>
            <person name="Qiu X.-J."/>
            <person name="Liu H."/>
            <person name="Zhou S.-S."/>
            <person name="Jia K.-H."/>
            <person name="Nie S."/>
            <person name="Bao Y.-T."/>
            <person name="Zhang R.-G."/>
            <person name="Yun Q.-Z."/>
            <person name="Chai Y.-H."/>
            <person name="Lu J.-Y."/>
            <person name="Li Y."/>
            <person name="Zhao S.-W."/>
            <person name="Mao J.-F."/>
            <person name="Jia S.-G."/>
            <person name="Mao Y.-M."/>
        </authorList>
    </citation>
    <scope>NUCLEOTIDE SEQUENCE</scope>
    <source>
        <strain evidence="8">AT0</strain>
        <tissue evidence="8">Leaf</tissue>
    </source>
</reference>
<feature type="compositionally biased region" description="Basic and acidic residues" evidence="5">
    <location>
        <begin position="137"/>
        <end position="146"/>
    </location>
</feature>
<feature type="domain" description="NB-ARC" evidence="6">
    <location>
        <begin position="186"/>
        <end position="216"/>
    </location>
</feature>
<feature type="coiled-coil region" evidence="4">
    <location>
        <begin position="43"/>
        <end position="70"/>
    </location>
</feature>
<dbReference type="EMBL" id="JAEACU010000004">
    <property type="protein sequence ID" value="KAH7533816.1"/>
    <property type="molecule type" value="Genomic_DNA"/>
</dbReference>
<dbReference type="CDD" id="cd14798">
    <property type="entry name" value="RX-CC_like"/>
    <property type="match status" value="1"/>
</dbReference>
<dbReference type="Pfam" id="PF00931">
    <property type="entry name" value="NB-ARC"/>
    <property type="match status" value="1"/>
</dbReference>
<evidence type="ECO:0000259" key="6">
    <source>
        <dbReference type="Pfam" id="PF00931"/>
    </source>
</evidence>
<proteinExistence type="predicted"/>
<evidence type="ECO:0000313" key="8">
    <source>
        <dbReference type="EMBL" id="KAH7533816.1"/>
    </source>
</evidence>
<evidence type="ECO:0000259" key="7">
    <source>
        <dbReference type="Pfam" id="PF18052"/>
    </source>
</evidence>
<gene>
    <name evidence="8" type="ORF">FEM48_Zijuj04G0171900</name>
</gene>
<accession>A0A978VL47</accession>
<dbReference type="GO" id="GO:0006952">
    <property type="term" value="P:defense response"/>
    <property type="evidence" value="ECO:0007669"/>
    <property type="project" value="UniProtKB-KW"/>
</dbReference>
<dbReference type="InterPro" id="IPR038005">
    <property type="entry name" value="RX-like_CC"/>
</dbReference>
<keyword evidence="3" id="KW-0611">Plant defense</keyword>
<comment type="caution">
    <text evidence="8">The sequence shown here is derived from an EMBL/GenBank/DDBJ whole genome shotgun (WGS) entry which is preliminary data.</text>
</comment>
<feature type="domain" description="Disease resistance N-terminal" evidence="7">
    <location>
        <begin position="5"/>
        <end position="91"/>
    </location>
</feature>
<keyword evidence="4" id="KW-0175">Coiled coil</keyword>
<dbReference type="InterPro" id="IPR002182">
    <property type="entry name" value="NB-ARC"/>
</dbReference>
<feature type="region of interest" description="Disordered" evidence="5">
    <location>
        <begin position="137"/>
        <end position="166"/>
    </location>
</feature>
<dbReference type="InterPro" id="IPR041118">
    <property type="entry name" value="Rx_N"/>
</dbReference>
<evidence type="ECO:0000313" key="9">
    <source>
        <dbReference type="Proteomes" id="UP000813462"/>
    </source>
</evidence>
<dbReference type="Pfam" id="PF18052">
    <property type="entry name" value="Rx_N"/>
    <property type="match status" value="1"/>
</dbReference>
<keyword evidence="1" id="KW-0677">Repeat</keyword>
<protein>
    <recommendedName>
        <fullName evidence="10">Rx N-terminal domain-containing protein</fullName>
    </recommendedName>
</protein>
<evidence type="ECO:0000256" key="5">
    <source>
        <dbReference type="SAM" id="MobiDB-lite"/>
    </source>
</evidence>
<evidence type="ECO:0008006" key="10">
    <source>
        <dbReference type="Google" id="ProtNLM"/>
    </source>
</evidence>
<evidence type="ECO:0000256" key="4">
    <source>
        <dbReference type="SAM" id="Coils"/>
    </source>
</evidence>
<evidence type="ECO:0000256" key="2">
    <source>
        <dbReference type="ARBA" id="ARBA00022741"/>
    </source>
</evidence>
<keyword evidence="2" id="KW-0547">Nucleotide-binding</keyword>
<dbReference type="Proteomes" id="UP000813462">
    <property type="component" value="Unassembled WGS sequence"/>
</dbReference>
<dbReference type="GO" id="GO:0043531">
    <property type="term" value="F:ADP binding"/>
    <property type="evidence" value="ECO:0007669"/>
    <property type="project" value="InterPro"/>
</dbReference>
<dbReference type="AlphaFoldDB" id="A0A978VL47"/>